<organism evidence="14 15">
    <name type="scientific">Streptomyces vastus</name>
    <dbReference type="NCBI Taxonomy" id="285451"/>
    <lineage>
        <taxon>Bacteria</taxon>
        <taxon>Bacillati</taxon>
        <taxon>Actinomycetota</taxon>
        <taxon>Actinomycetes</taxon>
        <taxon>Kitasatosporales</taxon>
        <taxon>Streptomycetaceae</taxon>
        <taxon>Streptomyces</taxon>
    </lineage>
</organism>
<dbReference type="Gene3D" id="3.50.50.60">
    <property type="entry name" value="FAD/NAD(P)-binding domain"/>
    <property type="match status" value="1"/>
</dbReference>
<keyword evidence="9" id="KW-0342">GTP-binding</keyword>
<dbReference type="Gene3D" id="3.90.1860.10">
    <property type="entry name" value="tRNA-splicing ligase RtcB"/>
    <property type="match status" value="1"/>
</dbReference>
<evidence type="ECO:0000313" key="14">
    <source>
        <dbReference type="EMBL" id="GAA2645289.1"/>
    </source>
</evidence>
<gene>
    <name evidence="12" type="primary">rtcB</name>
    <name evidence="14" type="ORF">GCM10010307_49930</name>
</gene>
<evidence type="ECO:0000256" key="12">
    <source>
        <dbReference type="RuleBase" id="RU371113"/>
    </source>
</evidence>
<sequence>MKDSQVDTCVIGAGPAGLAVARALAERNLPYTHLERHSRPGGIWDIDNPGSPMYESAHFISSRTLSGFGGFPMPDHFADYPPHRQILSYLRSFADAYGLTDRIEFGVEVENVEKNADGTWTVTRADGRESVHGQVVVCTGSQWHPNVPELPGEFGGEVRHTVSYRNADELRGKRVLVVGAGNSGCDIACDAARTADHAVISMRRGYWFIPKHVFGRPVDTIANSGPHLPMWLAQRVFSAILRIINGDPTRLGLPKPDHKLFETHPAINSMLIHHLQHGDITAKPGIARTEGRTVHFTDGTSDDFDLVLLATGYVHKVPVAQRYFGDEQNPDLYLSSFSREQEGLFGVGFTETNSGAYQIFDAQAQLIAGYLHDARHRLPNAERFARMIRADRPDLSGGLKFVESPRHTGYVDSAAFVKYLGKVAGELDVRLDRRRRAAAGPGRVCRAGGKGHRTHLLLGAHRRQHAPPVACSGPPKPPPRPLASGPASARAETRITRFLEPAPGTRSVRRDAHGTRPRPPREAAMELNLVEERPYRFRIEPRGDMRVPGIVFASHELLEDAEKSLEQVANVATLPGIVEASYAMPDIHWGYGFPIGGVAATDVDDGGVVSPGGVGFDISCGVRLLAADGDRRSLWPALPDVMDGLDRAIPRGAGPGGVWHLSGSGELERILDGGSRYAVERGHGEERDLARCEDGGAVADADGAQVSGRARERGLGQVGSLGSANHFLEVQQVAEVYDEPVAAAFGLARDQVCVMIHCGSRGLGHQICTDHVRAMDRAMNRYGITVPDRQLACTPVDSPEGRAYLGAMAAAANYGRANRQLLSDAARRIFLRAARARLSLVYDVSHNLAKIETHAVGGTRRRLCVHRKGATRAFPPGHPELPEDIREFGQPVLIPGTMGTASYVLAGVPGGDAFHSTCHGAGRVMSRHQAARTVGGKELRARLERGGIAVRPRSLRGLAEETPEAYKDVGAVVAASEGAGLCRTVARLVPLGVVKG</sequence>
<dbReference type="Proteomes" id="UP001500151">
    <property type="component" value="Unassembled WGS sequence"/>
</dbReference>
<proteinExistence type="inferred from homology"/>
<evidence type="ECO:0000256" key="8">
    <source>
        <dbReference type="ARBA" id="ARBA00023002"/>
    </source>
</evidence>
<evidence type="ECO:0000256" key="13">
    <source>
        <dbReference type="SAM" id="MobiDB-lite"/>
    </source>
</evidence>
<dbReference type="SUPFAM" id="SSF51905">
    <property type="entry name" value="FAD/NAD(P)-binding domain"/>
    <property type="match status" value="2"/>
</dbReference>
<reference evidence="15" key="1">
    <citation type="journal article" date="2019" name="Int. J. Syst. Evol. Microbiol.">
        <title>The Global Catalogue of Microorganisms (GCM) 10K type strain sequencing project: providing services to taxonomists for standard genome sequencing and annotation.</title>
        <authorList>
            <consortium name="The Broad Institute Genomics Platform"/>
            <consortium name="The Broad Institute Genome Sequencing Center for Infectious Disease"/>
            <person name="Wu L."/>
            <person name="Ma J."/>
        </authorList>
    </citation>
    <scope>NUCLEOTIDE SEQUENCE [LARGE SCALE GENOMIC DNA]</scope>
    <source>
        <strain evidence="15">JCM 4524</strain>
    </source>
</reference>
<dbReference type="PANTHER" id="PTHR11118:SF1">
    <property type="entry name" value="RNA-SPLICING LIGASE RTCB HOMOLOG"/>
    <property type="match status" value="1"/>
</dbReference>
<evidence type="ECO:0000256" key="10">
    <source>
        <dbReference type="ARBA" id="ARBA00023211"/>
    </source>
</evidence>
<dbReference type="PRINTS" id="PR00370">
    <property type="entry name" value="FMOXYGENASE"/>
</dbReference>
<dbReference type="EC" id="6.5.1.-" evidence="12"/>
<keyword evidence="4 12" id="KW-0479">Metal-binding</keyword>
<accession>A0ABP6DHB4</accession>
<name>A0ABP6DHB4_9ACTN</name>
<keyword evidence="10 12" id="KW-0464">Manganese</keyword>
<dbReference type="EMBL" id="BAAASJ010000060">
    <property type="protein sequence ID" value="GAA2645289.1"/>
    <property type="molecule type" value="Genomic_DNA"/>
</dbReference>
<dbReference type="InterPro" id="IPR036025">
    <property type="entry name" value="RtcB-like_sf"/>
</dbReference>
<dbReference type="Pfam" id="PF00743">
    <property type="entry name" value="FMO-like"/>
    <property type="match status" value="1"/>
</dbReference>
<evidence type="ECO:0000256" key="5">
    <source>
        <dbReference type="ARBA" id="ARBA00022741"/>
    </source>
</evidence>
<keyword evidence="3" id="KW-0285">Flavoprotein</keyword>
<comment type="catalytic activity">
    <reaction evidence="11">
        <text>a 3'-end 3'-phospho-ribonucleotide-RNA + a 5'-end dephospho-ribonucleoside-RNA + GTP = a ribonucleotidyl-ribonucleotide-RNA + GMP + diphosphate</text>
        <dbReference type="Rhea" id="RHEA:68076"/>
        <dbReference type="Rhea" id="RHEA-COMP:10463"/>
        <dbReference type="Rhea" id="RHEA-COMP:13936"/>
        <dbReference type="Rhea" id="RHEA-COMP:17355"/>
        <dbReference type="ChEBI" id="CHEBI:33019"/>
        <dbReference type="ChEBI" id="CHEBI:37565"/>
        <dbReference type="ChEBI" id="CHEBI:58115"/>
        <dbReference type="ChEBI" id="CHEBI:83062"/>
        <dbReference type="ChEBI" id="CHEBI:138284"/>
        <dbReference type="ChEBI" id="CHEBI:173118"/>
        <dbReference type="EC" id="6.5.1.8"/>
    </reaction>
</comment>
<keyword evidence="7" id="KW-0274">FAD</keyword>
<evidence type="ECO:0000256" key="6">
    <source>
        <dbReference type="ARBA" id="ARBA00022800"/>
    </source>
</evidence>
<comment type="subunit">
    <text evidence="12">Monomer.</text>
</comment>
<comment type="caution">
    <text evidence="14">The sequence shown here is derived from an EMBL/GenBank/DDBJ whole genome shotgun (WGS) entry which is preliminary data.</text>
</comment>
<protein>
    <recommendedName>
        <fullName evidence="12">tRNA-splicing ligase RtcB</fullName>
        <ecNumber evidence="12">6.5.1.-</ecNumber>
    </recommendedName>
</protein>
<comment type="cofactor">
    <cofactor evidence="12">
        <name>Mn(2+)</name>
        <dbReference type="ChEBI" id="CHEBI:29035"/>
    </cofactor>
    <text evidence="12">Binds 2 manganese ions per subunit.</text>
</comment>
<keyword evidence="15" id="KW-1185">Reference proteome</keyword>
<evidence type="ECO:0000256" key="1">
    <source>
        <dbReference type="ARBA" id="ARBA00010139"/>
    </source>
</evidence>
<dbReference type="InterPro" id="IPR000960">
    <property type="entry name" value="Flavin_mOase"/>
</dbReference>
<feature type="region of interest" description="Disordered" evidence="13">
    <location>
        <begin position="464"/>
        <end position="488"/>
    </location>
</feature>
<evidence type="ECO:0000256" key="7">
    <source>
        <dbReference type="ARBA" id="ARBA00022827"/>
    </source>
</evidence>
<keyword evidence="5" id="KW-0547">Nucleotide-binding</keyword>
<dbReference type="SUPFAM" id="SSF103365">
    <property type="entry name" value="Hypothetical protein PH1602"/>
    <property type="match status" value="1"/>
</dbReference>
<dbReference type="InterPro" id="IPR001233">
    <property type="entry name" value="RtcB"/>
</dbReference>
<dbReference type="PANTHER" id="PTHR11118">
    <property type="entry name" value="RNA-SPLICING LIGASE RTCB HOMOLOG"/>
    <property type="match status" value="1"/>
</dbReference>
<comment type="similarity">
    <text evidence="1">Belongs to the FAD-binding monooxygenase family.</text>
</comment>
<dbReference type="InterPro" id="IPR020946">
    <property type="entry name" value="Flavin_mOase-like"/>
</dbReference>
<evidence type="ECO:0000256" key="2">
    <source>
        <dbReference type="ARBA" id="ARBA00022598"/>
    </source>
</evidence>
<keyword evidence="6" id="KW-0692">RNA repair</keyword>
<comment type="similarity">
    <text evidence="12">Belongs to the RtcB family.</text>
</comment>
<evidence type="ECO:0000256" key="9">
    <source>
        <dbReference type="ARBA" id="ARBA00023134"/>
    </source>
</evidence>
<dbReference type="InterPro" id="IPR036188">
    <property type="entry name" value="FAD/NAD-bd_sf"/>
</dbReference>
<keyword evidence="2 12" id="KW-0436">Ligase</keyword>
<evidence type="ECO:0000313" key="15">
    <source>
        <dbReference type="Proteomes" id="UP001500151"/>
    </source>
</evidence>
<evidence type="ECO:0000256" key="4">
    <source>
        <dbReference type="ARBA" id="ARBA00022723"/>
    </source>
</evidence>
<evidence type="ECO:0000256" key="11">
    <source>
        <dbReference type="ARBA" id="ARBA00047746"/>
    </source>
</evidence>
<dbReference type="PROSITE" id="PS01288">
    <property type="entry name" value="UPF0027"/>
    <property type="match status" value="1"/>
</dbReference>
<dbReference type="Pfam" id="PF01139">
    <property type="entry name" value="RtcB"/>
    <property type="match status" value="1"/>
</dbReference>
<evidence type="ECO:0000256" key="3">
    <source>
        <dbReference type="ARBA" id="ARBA00022630"/>
    </source>
</evidence>
<keyword evidence="8" id="KW-0560">Oxidoreductase</keyword>